<dbReference type="EMBL" id="OE841020">
    <property type="protein sequence ID" value="CAD7593708.1"/>
    <property type="molecule type" value="Genomic_DNA"/>
</dbReference>
<evidence type="ECO:0000313" key="1">
    <source>
        <dbReference type="EMBL" id="CAD7593708.1"/>
    </source>
</evidence>
<organism evidence="1">
    <name type="scientific">Timema genevievae</name>
    <name type="common">Walking stick</name>
    <dbReference type="NCBI Taxonomy" id="629358"/>
    <lineage>
        <taxon>Eukaryota</taxon>
        <taxon>Metazoa</taxon>
        <taxon>Ecdysozoa</taxon>
        <taxon>Arthropoda</taxon>
        <taxon>Hexapoda</taxon>
        <taxon>Insecta</taxon>
        <taxon>Pterygota</taxon>
        <taxon>Neoptera</taxon>
        <taxon>Polyneoptera</taxon>
        <taxon>Phasmatodea</taxon>
        <taxon>Timematodea</taxon>
        <taxon>Timematoidea</taxon>
        <taxon>Timematidae</taxon>
        <taxon>Timema</taxon>
    </lineage>
</organism>
<sequence length="32" mass="3784">MCPSMCFYYRGVCEIHFHNSKESNKCNILEAE</sequence>
<dbReference type="AlphaFoldDB" id="A0A7R9PLB4"/>
<name>A0A7R9PLB4_TIMGE</name>
<accession>A0A7R9PLB4</accession>
<protein>
    <submittedName>
        <fullName evidence="1">Uncharacterized protein</fullName>
    </submittedName>
</protein>
<reference evidence="1" key="1">
    <citation type="submission" date="2020-11" db="EMBL/GenBank/DDBJ databases">
        <authorList>
            <person name="Tran Van P."/>
        </authorList>
    </citation>
    <scope>NUCLEOTIDE SEQUENCE</scope>
</reference>
<gene>
    <name evidence="1" type="ORF">TGEB3V08_LOCUS5428</name>
</gene>
<proteinExistence type="predicted"/>